<reference evidence="1" key="2">
    <citation type="journal article" date="2015" name="Data Brief">
        <title>Shoot transcriptome of the giant reed, Arundo donax.</title>
        <authorList>
            <person name="Barrero R.A."/>
            <person name="Guerrero F.D."/>
            <person name="Moolhuijzen P."/>
            <person name="Goolsby J.A."/>
            <person name="Tidwell J."/>
            <person name="Bellgard S.E."/>
            <person name="Bellgard M.I."/>
        </authorList>
    </citation>
    <scope>NUCLEOTIDE SEQUENCE</scope>
    <source>
        <tissue evidence="1">Shoot tissue taken approximately 20 cm above the soil surface</tissue>
    </source>
</reference>
<accession>A0A0A9AKS3</accession>
<protein>
    <submittedName>
        <fullName evidence="1">Uncharacterized protein</fullName>
    </submittedName>
</protein>
<proteinExistence type="predicted"/>
<dbReference type="AlphaFoldDB" id="A0A0A9AKS3"/>
<dbReference type="EMBL" id="GBRH01247427">
    <property type="protein sequence ID" value="JAD50468.1"/>
    <property type="molecule type" value="Transcribed_RNA"/>
</dbReference>
<sequence>MPQSQRDELVVPTPRRSS</sequence>
<reference evidence="1" key="1">
    <citation type="submission" date="2014-09" db="EMBL/GenBank/DDBJ databases">
        <authorList>
            <person name="Magalhaes I.L.F."/>
            <person name="Oliveira U."/>
            <person name="Santos F.R."/>
            <person name="Vidigal T.H.D.A."/>
            <person name="Brescovit A.D."/>
            <person name="Santos A.J."/>
        </authorList>
    </citation>
    <scope>NUCLEOTIDE SEQUENCE</scope>
    <source>
        <tissue evidence="1">Shoot tissue taken approximately 20 cm above the soil surface</tissue>
    </source>
</reference>
<evidence type="ECO:0000313" key="1">
    <source>
        <dbReference type="EMBL" id="JAD50468.1"/>
    </source>
</evidence>
<name>A0A0A9AKS3_ARUDO</name>
<organism evidence="1">
    <name type="scientific">Arundo donax</name>
    <name type="common">Giant reed</name>
    <name type="synonym">Donax arundinaceus</name>
    <dbReference type="NCBI Taxonomy" id="35708"/>
    <lineage>
        <taxon>Eukaryota</taxon>
        <taxon>Viridiplantae</taxon>
        <taxon>Streptophyta</taxon>
        <taxon>Embryophyta</taxon>
        <taxon>Tracheophyta</taxon>
        <taxon>Spermatophyta</taxon>
        <taxon>Magnoliopsida</taxon>
        <taxon>Liliopsida</taxon>
        <taxon>Poales</taxon>
        <taxon>Poaceae</taxon>
        <taxon>PACMAD clade</taxon>
        <taxon>Arundinoideae</taxon>
        <taxon>Arundineae</taxon>
        <taxon>Arundo</taxon>
    </lineage>
</organism>